<dbReference type="EMBL" id="JBHMFE010000009">
    <property type="protein sequence ID" value="MFB9107996.1"/>
    <property type="molecule type" value="Genomic_DNA"/>
</dbReference>
<sequence length="350" mass="40828">MKIAFIIPSLANQGPVIVVKDLINELIKKVDHIDVYYFDENPELKLACTTTRISFREKIKFDDYDIIHTHMLRPDLYIWYHSKSVNRAKCVSTLHQDIFQNLKSSYNFLIAAIFEKIWIESLKSKQAIVTLTHTMRNQYAKKIKVSKLHTIYNGRPFFQFDELKEIDEMDKKEIIKLKKKYKIIGISALLTKRKGIAQIIMALPYLNDFALIVIGNGKEKDNLVKLAANLKISHKILFLGYRLEAIRYFKFFDFYAMSSYSEGFPLSLLEAGNASLPTLCSNIPIFKELFSKNEVSFFELDDVKSLVNSIINLEKNSEMFSQNIYKKVNKLYSVNNMSENYLLLYEKMLK</sequence>
<evidence type="ECO:0000313" key="5">
    <source>
        <dbReference type="EMBL" id="MFB9107996.1"/>
    </source>
</evidence>
<comment type="caution">
    <text evidence="5">The sequence shown here is derived from an EMBL/GenBank/DDBJ whole genome shotgun (WGS) entry which is preliminary data.</text>
</comment>
<evidence type="ECO:0000259" key="4">
    <source>
        <dbReference type="Pfam" id="PF13439"/>
    </source>
</evidence>
<dbReference type="Pfam" id="PF00534">
    <property type="entry name" value="Glycos_transf_1"/>
    <property type="match status" value="1"/>
</dbReference>
<dbReference type="PANTHER" id="PTHR12526">
    <property type="entry name" value="GLYCOSYLTRANSFERASE"/>
    <property type="match status" value="1"/>
</dbReference>
<name>A0ABV5H975_9FLAO</name>
<evidence type="ECO:0000256" key="2">
    <source>
        <dbReference type="ARBA" id="ARBA00022679"/>
    </source>
</evidence>
<organism evidence="5 6">
    <name type="scientific">Flavobacterium gyeonganense</name>
    <dbReference type="NCBI Taxonomy" id="1310418"/>
    <lineage>
        <taxon>Bacteria</taxon>
        <taxon>Pseudomonadati</taxon>
        <taxon>Bacteroidota</taxon>
        <taxon>Flavobacteriia</taxon>
        <taxon>Flavobacteriales</taxon>
        <taxon>Flavobacteriaceae</taxon>
        <taxon>Flavobacterium</taxon>
    </lineage>
</organism>
<dbReference type="Pfam" id="PF13439">
    <property type="entry name" value="Glyco_transf_4"/>
    <property type="match status" value="1"/>
</dbReference>
<dbReference type="InterPro" id="IPR001296">
    <property type="entry name" value="Glyco_trans_1"/>
</dbReference>
<keyword evidence="6" id="KW-1185">Reference proteome</keyword>
<evidence type="ECO:0000256" key="1">
    <source>
        <dbReference type="ARBA" id="ARBA00022676"/>
    </source>
</evidence>
<dbReference type="Gene3D" id="3.40.50.2000">
    <property type="entry name" value="Glycogen Phosphorylase B"/>
    <property type="match status" value="2"/>
</dbReference>
<feature type="domain" description="Glycosyltransferase subfamily 4-like N-terminal" evidence="4">
    <location>
        <begin position="51"/>
        <end position="154"/>
    </location>
</feature>
<evidence type="ECO:0000259" key="3">
    <source>
        <dbReference type="Pfam" id="PF00534"/>
    </source>
</evidence>
<dbReference type="CDD" id="cd03801">
    <property type="entry name" value="GT4_PimA-like"/>
    <property type="match status" value="1"/>
</dbReference>
<reference evidence="5 6" key="1">
    <citation type="submission" date="2024-09" db="EMBL/GenBank/DDBJ databases">
        <authorList>
            <person name="Sun Q."/>
            <person name="Mori K."/>
        </authorList>
    </citation>
    <scope>NUCLEOTIDE SEQUENCE [LARGE SCALE GENOMIC DNA]</scope>
    <source>
        <strain evidence="5 6">CECT 8365</strain>
    </source>
</reference>
<feature type="domain" description="Glycosyl transferase family 1" evidence="3">
    <location>
        <begin position="171"/>
        <end position="322"/>
    </location>
</feature>
<protein>
    <submittedName>
        <fullName evidence="5">Glycosyltransferase family 4 protein</fullName>
        <ecNumber evidence="5">2.4.-.-</ecNumber>
    </submittedName>
</protein>
<dbReference type="PANTHER" id="PTHR12526:SF629">
    <property type="entry name" value="TEICHURONIC ACID BIOSYNTHESIS GLYCOSYLTRANSFERASE TUAH-RELATED"/>
    <property type="match status" value="1"/>
</dbReference>
<dbReference type="Proteomes" id="UP001589562">
    <property type="component" value="Unassembled WGS sequence"/>
</dbReference>
<dbReference type="RefSeq" id="WP_278011117.1">
    <property type="nucleotide sequence ID" value="NZ_CP121112.1"/>
</dbReference>
<accession>A0ABV5H975</accession>
<dbReference type="GO" id="GO:0016757">
    <property type="term" value="F:glycosyltransferase activity"/>
    <property type="evidence" value="ECO:0007669"/>
    <property type="project" value="UniProtKB-KW"/>
</dbReference>
<proteinExistence type="predicted"/>
<dbReference type="EC" id="2.4.-.-" evidence="5"/>
<dbReference type="SUPFAM" id="SSF53756">
    <property type="entry name" value="UDP-Glycosyltransferase/glycogen phosphorylase"/>
    <property type="match status" value="1"/>
</dbReference>
<dbReference type="InterPro" id="IPR028098">
    <property type="entry name" value="Glyco_trans_4-like_N"/>
</dbReference>
<evidence type="ECO:0000313" key="6">
    <source>
        <dbReference type="Proteomes" id="UP001589562"/>
    </source>
</evidence>
<keyword evidence="1 5" id="KW-0328">Glycosyltransferase</keyword>
<gene>
    <name evidence="5" type="ORF">ACFFVK_05335</name>
</gene>
<keyword evidence="2 5" id="KW-0808">Transferase</keyword>